<keyword evidence="4" id="KW-0645">Protease</keyword>
<dbReference type="Gene3D" id="1.10.132.130">
    <property type="match status" value="1"/>
</dbReference>
<name>A0A835YZF5_9STRA</name>
<dbReference type="PANTHER" id="PTHR12000:SF42">
    <property type="entry name" value="LEGUMAIN"/>
    <property type="match status" value="1"/>
</dbReference>
<dbReference type="Pfam" id="PF20985">
    <property type="entry name" value="Legum_prodom"/>
    <property type="match status" value="1"/>
</dbReference>
<dbReference type="InterPro" id="IPR001096">
    <property type="entry name" value="Peptidase_C13"/>
</dbReference>
<dbReference type="Gene3D" id="3.40.50.1460">
    <property type="match status" value="1"/>
</dbReference>
<comment type="similarity">
    <text evidence="2">Belongs to the peptidase C13 family.</text>
</comment>
<evidence type="ECO:0000313" key="11">
    <source>
        <dbReference type="EMBL" id="KAG5182842.1"/>
    </source>
</evidence>
<dbReference type="EMBL" id="JAFCMP010000223">
    <property type="protein sequence ID" value="KAG5182842.1"/>
    <property type="molecule type" value="Genomic_DNA"/>
</dbReference>
<reference evidence="11" key="1">
    <citation type="submission" date="2021-02" db="EMBL/GenBank/DDBJ databases">
        <title>First Annotated Genome of the Yellow-green Alga Tribonema minus.</title>
        <authorList>
            <person name="Mahan K.M."/>
        </authorList>
    </citation>
    <scope>NUCLEOTIDE SEQUENCE</scope>
    <source>
        <strain evidence="11">UTEX B ZZ1240</strain>
    </source>
</reference>
<keyword evidence="12" id="KW-1185">Reference proteome</keyword>
<dbReference type="OrthoDB" id="192611at2759"/>
<dbReference type="AlphaFoldDB" id="A0A835YZF5"/>
<keyword evidence="6" id="KW-0378">Hydrolase</keyword>
<evidence type="ECO:0000256" key="8">
    <source>
        <dbReference type="PIRSR" id="PIRSR019663-1"/>
    </source>
</evidence>
<evidence type="ECO:0000256" key="6">
    <source>
        <dbReference type="ARBA" id="ARBA00022801"/>
    </source>
</evidence>
<dbReference type="PRINTS" id="PR00776">
    <property type="entry name" value="HEMOGLOBNASE"/>
</dbReference>
<dbReference type="PANTHER" id="PTHR12000">
    <property type="entry name" value="HEMOGLOBINASE FAMILY MEMBER"/>
    <property type="match status" value="1"/>
</dbReference>
<dbReference type="Proteomes" id="UP000664859">
    <property type="component" value="Unassembled WGS sequence"/>
</dbReference>
<organism evidence="11 12">
    <name type="scientific">Tribonema minus</name>
    <dbReference type="NCBI Taxonomy" id="303371"/>
    <lineage>
        <taxon>Eukaryota</taxon>
        <taxon>Sar</taxon>
        <taxon>Stramenopiles</taxon>
        <taxon>Ochrophyta</taxon>
        <taxon>PX clade</taxon>
        <taxon>Xanthophyceae</taxon>
        <taxon>Tribonematales</taxon>
        <taxon>Tribonemataceae</taxon>
        <taxon>Tribonema</taxon>
    </lineage>
</organism>
<dbReference type="Pfam" id="PF01650">
    <property type="entry name" value="Peptidase_C13"/>
    <property type="match status" value="1"/>
</dbReference>
<comment type="catalytic activity">
    <reaction evidence="1">
        <text>Hydrolysis of proteins and small molecule substrates at -Asn-|-Xaa- bonds.</text>
        <dbReference type="EC" id="3.4.22.34"/>
    </reaction>
</comment>
<evidence type="ECO:0000313" key="12">
    <source>
        <dbReference type="Proteomes" id="UP000664859"/>
    </source>
</evidence>
<protein>
    <recommendedName>
        <fullName evidence="3">legumain</fullName>
        <ecNumber evidence="3">3.4.22.34</ecNumber>
    </recommendedName>
</protein>
<evidence type="ECO:0000256" key="9">
    <source>
        <dbReference type="SAM" id="SignalP"/>
    </source>
</evidence>
<dbReference type="PIRSF" id="PIRSF019663">
    <property type="entry name" value="Legumain"/>
    <property type="match status" value="1"/>
</dbReference>
<accession>A0A835YZF5</accession>
<dbReference type="InterPro" id="IPR048501">
    <property type="entry name" value="Legum_prodom"/>
</dbReference>
<evidence type="ECO:0000259" key="10">
    <source>
        <dbReference type="Pfam" id="PF20985"/>
    </source>
</evidence>
<dbReference type="EC" id="3.4.22.34" evidence="3"/>
<evidence type="ECO:0000256" key="4">
    <source>
        <dbReference type="ARBA" id="ARBA00022670"/>
    </source>
</evidence>
<evidence type="ECO:0000256" key="7">
    <source>
        <dbReference type="ARBA" id="ARBA00022807"/>
    </source>
</evidence>
<dbReference type="GO" id="GO:0006624">
    <property type="term" value="P:vacuolar protein processing"/>
    <property type="evidence" value="ECO:0007669"/>
    <property type="project" value="TreeGrafter"/>
</dbReference>
<dbReference type="InterPro" id="IPR046427">
    <property type="entry name" value="Legumain_prodom_sf"/>
</dbReference>
<keyword evidence="5 9" id="KW-0732">Signal</keyword>
<proteinExistence type="inferred from homology"/>
<dbReference type="FunFam" id="3.40.50.1460:FF:000006">
    <property type="entry name" value="Legumain"/>
    <property type="match status" value="1"/>
</dbReference>
<dbReference type="GO" id="GO:0004197">
    <property type="term" value="F:cysteine-type endopeptidase activity"/>
    <property type="evidence" value="ECO:0007669"/>
    <property type="project" value="UniProtKB-EC"/>
</dbReference>
<comment type="caution">
    <text evidence="11">The sequence shown here is derived from an EMBL/GenBank/DDBJ whole genome shotgun (WGS) entry which is preliminary data.</text>
</comment>
<feature type="chain" id="PRO_5032427824" description="legumain" evidence="9">
    <location>
        <begin position="23"/>
        <end position="454"/>
    </location>
</feature>
<feature type="domain" description="Legumain prodomain" evidence="10">
    <location>
        <begin position="375"/>
        <end position="438"/>
    </location>
</feature>
<evidence type="ECO:0000256" key="5">
    <source>
        <dbReference type="ARBA" id="ARBA00022729"/>
    </source>
</evidence>
<feature type="signal peptide" evidence="9">
    <location>
        <begin position="1"/>
        <end position="22"/>
    </location>
</feature>
<sequence length="454" mass="48708">MARRVLVCASLLTIQCVFFVTAGETWAVVVAGSRYFYNYRHQADVCRAYHILRRNGVADDRVILMSYDDAATAPDNPVPGTLFNEPSPDGRPGWDVRHNCDIDYSGRDVTAEHFLAVLRGNATAAGGGPVLRSTAEDRVFVYFADHGAPGLIAMPVGEPVYADDFNSALKFMAEQRMFAEMALYVEACESGSMFEGLLPEHDKIWAITAANPDESSWGTYCDAEDTVNGVDIGTCLGDLFSINWMEDSDLPAEFHTETLDMQFSTVKTETTLSHVMFYGDRSLNARPITEFQGVPEFPSLQGRLGAKGGAERRNRPGVAVDSRDVKLHTLRRLQRRSEAAGDVSGAAAYAAAARAEETHRAAADRAFAAIAGAALAAVAAAPLPPLAELACHKRAHRGVTAACGPYSDYSLKHARVVAVLCESGYSADAIIAAADAACAAHMPTSLFSGETAIA</sequence>
<dbReference type="GO" id="GO:0051603">
    <property type="term" value="P:proteolysis involved in protein catabolic process"/>
    <property type="evidence" value="ECO:0007669"/>
    <property type="project" value="TreeGrafter"/>
</dbReference>
<dbReference type="GO" id="GO:0005773">
    <property type="term" value="C:vacuole"/>
    <property type="evidence" value="ECO:0007669"/>
    <property type="project" value="GOC"/>
</dbReference>
<gene>
    <name evidence="11" type="ORF">JKP88DRAFT_195770</name>
</gene>
<keyword evidence="7" id="KW-0788">Thiol protease</keyword>
<feature type="active site" evidence="8">
    <location>
        <position position="146"/>
    </location>
</feature>
<feature type="active site" description="Nucleophile" evidence="8">
    <location>
        <position position="188"/>
    </location>
</feature>
<evidence type="ECO:0000256" key="3">
    <source>
        <dbReference type="ARBA" id="ARBA00012628"/>
    </source>
</evidence>
<evidence type="ECO:0000256" key="2">
    <source>
        <dbReference type="ARBA" id="ARBA00009941"/>
    </source>
</evidence>
<evidence type="ECO:0000256" key="1">
    <source>
        <dbReference type="ARBA" id="ARBA00000810"/>
    </source>
</evidence>